<evidence type="ECO:0000313" key="3">
    <source>
        <dbReference type="EMBL" id="SPP84219.1"/>
    </source>
</evidence>
<dbReference type="GO" id="GO:0005509">
    <property type="term" value="F:calcium ion binding"/>
    <property type="evidence" value="ECO:0007669"/>
    <property type="project" value="InterPro"/>
</dbReference>
<dbReference type="InterPro" id="IPR002048">
    <property type="entry name" value="EF_hand_dom"/>
</dbReference>
<name>A0A3B0KDB4_DROGU</name>
<organism evidence="3 4">
    <name type="scientific">Drosophila guanche</name>
    <name type="common">Fruit fly</name>
    <dbReference type="NCBI Taxonomy" id="7266"/>
    <lineage>
        <taxon>Eukaryota</taxon>
        <taxon>Metazoa</taxon>
        <taxon>Ecdysozoa</taxon>
        <taxon>Arthropoda</taxon>
        <taxon>Hexapoda</taxon>
        <taxon>Insecta</taxon>
        <taxon>Pterygota</taxon>
        <taxon>Neoptera</taxon>
        <taxon>Endopterygota</taxon>
        <taxon>Diptera</taxon>
        <taxon>Brachycera</taxon>
        <taxon>Muscomorpha</taxon>
        <taxon>Ephydroidea</taxon>
        <taxon>Drosophilidae</taxon>
        <taxon>Drosophila</taxon>
        <taxon>Sophophora</taxon>
    </lineage>
</organism>
<dbReference type="InterPro" id="IPR018247">
    <property type="entry name" value="EF_Hand_1_Ca_BS"/>
</dbReference>
<evidence type="ECO:0000313" key="4">
    <source>
        <dbReference type="Proteomes" id="UP000268350"/>
    </source>
</evidence>
<dbReference type="InterPro" id="IPR011992">
    <property type="entry name" value="EF-hand-dom_pair"/>
</dbReference>
<evidence type="ECO:0000256" key="1">
    <source>
        <dbReference type="ARBA" id="ARBA00022837"/>
    </source>
</evidence>
<feature type="domain" description="EF-hand" evidence="2">
    <location>
        <begin position="154"/>
        <end position="189"/>
    </location>
</feature>
<keyword evidence="4" id="KW-1185">Reference proteome</keyword>
<dbReference type="EMBL" id="OUUW01000008">
    <property type="protein sequence ID" value="SPP84219.1"/>
    <property type="molecule type" value="Genomic_DNA"/>
</dbReference>
<dbReference type="OMA" id="DDMANNK"/>
<dbReference type="PROSITE" id="PS50222">
    <property type="entry name" value="EF_HAND_2"/>
    <property type="match status" value="1"/>
</dbReference>
<evidence type="ECO:0000259" key="2">
    <source>
        <dbReference type="PROSITE" id="PS50222"/>
    </source>
</evidence>
<gene>
    <name evidence="3" type="ORF">DGUA_6G016756</name>
</gene>
<dbReference type="SUPFAM" id="SSF47473">
    <property type="entry name" value="EF-hand"/>
    <property type="match status" value="1"/>
</dbReference>
<dbReference type="Pfam" id="PF13499">
    <property type="entry name" value="EF-hand_7"/>
    <property type="match status" value="1"/>
</dbReference>
<dbReference type="Proteomes" id="UP000268350">
    <property type="component" value="Unassembled WGS sequence"/>
</dbReference>
<dbReference type="PROSITE" id="PS00018">
    <property type="entry name" value="EF_HAND_1"/>
    <property type="match status" value="1"/>
</dbReference>
<dbReference type="AlphaFoldDB" id="A0A3B0KDB4"/>
<dbReference type="STRING" id="7266.A0A3B0KDB4"/>
<dbReference type="Gene3D" id="1.10.238.10">
    <property type="entry name" value="EF-hand"/>
    <property type="match status" value="1"/>
</dbReference>
<protein>
    <submittedName>
        <fullName evidence="3">Blast:EF-hand calcium-binding domain-containing protein 1</fullName>
    </submittedName>
</protein>
<dbReference type="OrthoDB" id="191686at2759"/>
<keyword evidence="1" id="KW-0106">Calcium</keyword>
<reference evidence="4" key="1">
    <citation type="submission" date="2018-01" db="EMBL/GenBank/DDBJ databases">
        <authorList>
            <person name="Alioto T."/>
            <person name="Alioto T."/>
        </authorList>
    </citation>
    <scope>NUCLEOTIDE SEQUENCE [LARGE SCALE GENOMIC DNA]</scope>
</reference>
<proteinExistence type="predicted"/>
<sequence>MNRIDASMDDMANNKFLTLYSSVIKSYAASTDFSYNEVVCLLIVYYKFSLSNGPSSRMMTINQLYGLFLVLFQIFDVSIIDRILVNITQDARTVSPDAWMQLFSVFLSRNLQERLRFAYSVYTSAGTQVLNRETVALAVEKFFVGEDEDEVQELRADMCEFLFNKFDIDKDGIISFEEYAEIVNRQPGLLEFLGQIYPDDNDKTLIAYCNNIESMFPTED</sequence>
<accession>A0A3B0KDB4</accession>